<evidence type="ECO:0000313" key="3">
    <source>
        <dbReference type="EMBL" id="MVN89527.1"/>
    </source>
</evidence>
<evidence type="ECO:0000256" key="2">
    <source>
        <dbReference type="ARBA" id="ARBA00023315"/>
    </source>
</evidence>
<dbReference type="RefSeq" id="WP_157539330.1">
    <property type="nucleotide sequence ID" value="NZ_WQLA01000001.1"/>
</dbReference>
<dbReference type="PANTHER" id="PTHR43584">
    <property type="entry name" value="NUCLEOTIDYL TRANSFERASE"/>
    <property type="match status" value="1"/>
</dbReference>
<dbReference type="Proteomes" id="UP000434850">
    <property type="component" value="Unassembled WGS sequence"/>
</dbReference>
<dbReference type="InterPro" id="IPR023917">
    <property type="entry name" value="Bifunctiontional_GlmU_bac-type"/>
</dbReference>
<dbReference type="SUPFAM" id="SSF51161">
    <property type="entry name" value="Trimeric LpxA-like enzymes"/>
    <property type="match status" value="1"/>
</dbReference>
<keyword evidence="2" id="KW-0012">Acyltransferase</keyword>
<proteinExistence type="predicted"/>
<gene>
    <name evidence="3" type="ORF">GO816_00140</name>
</gene>
<dbReference type="PANTHER" id="PTHR43584:SF8">
    <property type="entry name" value="N-ACETYLMURAMATE ALPHA-1-PHOSPHATE URIDYLYLTRANSFERASE"/>
    <property type="match status" value="1"/>
</dbReference>
<dbReference type="Pfam" id="PF13562">
    <property type="entry name" value="NTP_transf_4"/>
    <property type="match status" value="1"/>
</dbReference>
<comment type="caution">
    <text evidence="3">The sequence shown here is derived from an EMBL/GenBank/DDBJ whole genome shotgun (WGS) entry which is preliminary data.</text>
</comment>
<evidence type="ECO:0000256" key="1">
    <source>
        <dbReference type="ARBA" id="ARBA00022679"/>
    </source>
</evidence>
<dbReference type="GO" id="GO:0016779">
    <property type="term" value="F:nucleotidyltransferase activity"/>
    <property type="evidence" value="ECO:0007669"/>
    <property type="project" value="UniProtKB-ARBA"/>
</dbReference>
<accession>A0A6I4I446</accession>
<dbReference type="OrthoDB" id="9784832at2"/>
<sequence>MPIILFDDNAHLTLRPLTFTRPVADLRIGILTIAQKWAKHLHTTFSYHTQPYLHGKYPIEIAGDNLFINGSVCPDEYLLEAIEKLQTGEALYYRETLIAVRLNEADALRFNINQKFDRQHQHERALIAVRHPEDIFQKNDIELRRDFALLTKGRSSATLSSTNTIIGEDFFAEDGVNAECSTFNTHRGPIYLGANSEVWEGVNIRGAFALCHDSQIKMGAKIYGATTVGPKCRVGGEINNSVLWGYSSKGHDGFLGNSVVGQWCNFGADSNNSNLKNNYGEVKLWDYNTGHYRKTGLQFCGLIMADHAKCGINTMFNTGTVVGVSANVFGGGYPDNFVPDFSWGGSLGFEVYQPDKMFETIERVYARRDKKLDDTDKQLLQDVFNLTQPYRRF</sequence>
<reference evidence="3 4" key="1">
    <citation type="submission" date="2019-12" db="EMBL/GenBank/DDBJ databases">
        <title>Mucilaginibacter sp. HME9299 genome sequencing and assembly.</title>
        <authorList>
            <person name="Kang H."/>
            <person name="Kim H."/>
            <person name="Joh K."/>
        </authorList>
    </citation>
    <scope>NUCLEOTIDE SEQUENCE [LARGE SCALE GENOMIC DNA]</scope>
    <source>
        <strain evidence="3 4">HME9299</strain>
    </source>
</reference>
<keyword evidence="4" id="KW-1185">Reference proteome</keyword>
<dbReference type="InterPro" id="IPR050065">
    <property type="entry name" value="GlmU-like"/>
</dbReference>
<evidence type="ECO:0000313" key="4">
    <source>
        <dbReference type="Proteomes" id="UP000434850"/>
    </source>
</evidence>
<name>A0A6I4I446_9SPHI</name>
<dbReference type="Gene3D" id="2.160.10.10">
    <property type="entry name" value="Hexapeptide repeat proteins"/>
    <property type="match status" value="1"/>
</dbReference>
<dbReference type="InterPro" id="IPR011004">
    <property type="entry name" value="Trimer_LpxA-like_sf"/>
</dbReference>
<dbReference type="EMBL" id="WQLA01000001">
    <property type="protein sequence ID" value="MVN89527.1"/>
    <property type="molecule type" value="Genomic_DNA"/>
</dbReference>
<keyword evidence="1 3" id="KW-0808">Transferase</keyword>
<dbReference type="NCBIfam" id="TIGR03991">
    <property type="entry name" value="alt_bact_glmU"/>
    <property type="match status" value="1"/>
</dbReference>
<dbReference type="AlphaFoldDB" id="A0A6I4I446"/>
<dbReference type="GO" id="GO:0016746">
    <property type="term" value="F:acyltransferase activity"/>
    <property type="evidence" value="ECO:0007669"/>
    <property type="project" value="UniProtKB-KW"/>
</dbReference>
<organism evidence="3 4">
    <name type="scientific">Mucilaginibacter aquatilis</name>
    <dbReference type="NCBI Taxonomy" id="1517760"/>
    <lineage>
        <taxon>Bacteria</taxon>
        <taxon>Pseudomonadati</taxon>
        <taxon>Bacteroidota</taxon>
        <taxon>Sphingobacteriia</taxon>
        <taxon>Sphingobacteriales</taxon>
        <taxon>Sphingobacteriaceae</taxon>
        <taxon>Mucilaginibacter</taxon>
    </lineage>
</organism>
<protein>
    <submittedName>
        <fullName evidence="3">Glucose-1-phosphate thymidylyltransferase</fullName>
    </submittedName>
</protein>